<feature type="transmembrane region" description="Helical" evidence="1">
    <location>
        <begin position="20"/>
        <end position="42"/>
    </location>
</feature>
<evidence type="ECO:0000256" key="1">
    <source>
        <dbReference type="SAM" id="Phobius"/>
    </source>
</evidence>
<keyword evidence="1" id="KW-1133">Transmembrane helix</keyword>
<proteinExistence type="predicted"/>
<organism evidence="2 3">
    <name type="scientific">Lobosporangium transversale</name>
    <dbReference type="NCBI Taxonomy" id="64571"/>
    <lineage>
        <taxon>Eukaryota</taxon>
        <taxon>Fungi</taxon>
        <taxon>Fungi incertae sedis</taxon>
        <taxon>Mucoromycota</taxon>
        <taxon>Mortierellomycotina</taxon>
        <taxon>Mortierellomycetes</taxon>
        <taxon>Mortierellales</taxon>
        <taxon>Mortierellaceae</taxon>
        <taxon>Lobosporangium</taxon>
    </lineage>
</organism>
<keyword evidence="1" id="KW-0812">Transmembrane</keyword>
<accession>A0A1Y2GCH2</accession>
<reference evidence="2 3" key="1">
    <citation type="submission" date="2016-07" db="EMBL/GenBank/DDBJ databases">
        <title>Pervasive Adenine N6-methylation of Active Genes in Fungi.</title>
        <authorList>
            <consortium name="DOE Joint Genome Institute"/>
            <person name="Mondo S.J."/>
            <person name="Dannebaum R.O."/>
            <person name="Kuo R.C."/>
            <person name="Labutti K."/>
            <person name="Haridas S."/>
            <person name="Kuo A."/>
            <person name="Salamov A."/>
            <person name="Ahrendt S.R."/>
            <person name="Lipzen A."/>
            <person name="Sullivan W."/>
            <person name="Andreopoulos W.B."/>
            <person name="Clum A."/>
            <person name="Lindquist E."/>
            <person name="Daum C."/>
            <person name="Ramamoorthy G.K."/>
            <person name="Gryganskyi A."/>
            <person name="Culley D."/>
            <person name="Magnuson J.K."/>
            <person name="James T.Y."/>
            <person name="O'Malley M.A."/>
            <person name="Stajich J.E."/>
            <person name="Spatafora J.W."/>
            <person name="Visel A."/>
            <person name="Grigoriev I.V."/>
        </authorList>
    </citation>
    <scope>NUCLEOTIDE SEQUENCE [LARGE SCALE GENOMIC DNA]</scope>
    <source>
        <strain evidence="2 3">NRRL 3116</strain>
    </source>
</reference>
<comment type="caution">
    <text evidence="2">The sequence shown here is derived from an EMBL/GenBank/DDBJ whole genome shotgun (WGS) entry which is preliminary data.</text>
</comment>
<protein>
    <submittedName>
        <fullName evidence="2">Uncharacterized protein</fullName>
    </submittedName>
</protein>
<dbReference type="RefSeq" id="XP_021877323.1">
    <property type="nucleotide sequence ID" value="XM_022025539.1"/>
</dbReference>
<sequence>MDEQSGDLYCLEYCAYNGTFLRACVCMCVLVCIPVSLHQHLFLMINLSGCESGILVLCALYYALCFVLLVFCVLFMLRRELRCSIRSTT</sequence>
<evidence type="ECO:0000313" key="3">
    <source>
        <dbReference type="Proteomes" id="UP000193648"/>
    </source>
</evidence>
<dbReference type="EMBL" id="MCFF01000048">
    <property type="protein sequence ID" value="ORZ05942.1"/>
    <property type="molecule type" value="Genomic_DNA"/>
</dbReference>
<gene>
    <name evidence="2" type="ORF">BCR41DRAFT_361457</name>
</gene>
<name>A0A1Y2GCH2_9FUNG</name>
<keyword evidence="3" id="KW-1185">Reference proteome</keyword>
<dbReference type="InParanoid" id="A0A1Y2GCH2"/>
<dbReference type="GeneID" id="33567383"/>
<dbReference type="AlphaFoldDB" id="A0A1Y2GCH2"/>
<feature type="transmembrane region" description="Helical" evidence="1">
    <location>
        <begin position="54"/>
        <end position="77"/>
    </location>
</feature>
<dbReference type="Proteomes" id="UP000193648">
    <property type="component" value="Unassembled WGS sequence"/>
</dbReference>
<evidence type="ECO:0000313" key="2">
    <source>
        <dbReference type="EMBL" id="ORZ05942.1"/>
    </source>
</evidence>
<keyword evidence="1" id="KW-0472">Membrane</keyword>